<dbReference type="EMBL" id="QAYG01000016">
    <property type="protein sequence ID" value="PTW53560.1"/>
    <property type="molecule type" value="Genomic_DNA"/>
</dbReference>
<keyword evidence="2" id="KW-1185">Reference proteome</keyword>
<evidence type="ECO:0000313" key="1">
    <source>
        <dbReference type="EMBL" id="PTW53560.1"/>
    </source>
</evidence>
<reference evidence="1 2" key="1">
    <citation type="submission" date="2018-04" db="EMBL/GenBank/DDBJ databases">
        <title>Genomic Encyclopedia of Archaeal and Bacterial Type Strains, Phase II (KMG-II): from individual species to whole genera.</title>
        <authorList>
            <person name="Goeker M."/>
        </authorList>
    </citation>
    <scope>NUCLEOTIDE SEQUENCE [LARGE SCALE GENOMIC DNA]</scope>
    <source>
        <strain evidence="1 2">DSM 23382</strain>
    </source>
</reference>
<sequence length="84" mass="8777">MANGQGGSADPYALTGEDLALARNALAISAAQFADLVGVSGERTVFRWESAPKKALPGPVATIVLAIMTSRSVRRYFGLALPED</sequence>
<dbReference type="RefSeq" id="WP_107992082.1">
    <property type="nucleotide sequence ID" value="NZ_QAYG01000016.1"/>
</dbReference>
<dbReference type="InterPro" id="IPR010982">
    <property type="entry name" value="Lambda_DNA-bd_dom_sf"/>
</dbReference>
<gene>
    <name evidence="1" type="ORF">C8N35_11615</name>
</gene>
<name>A0A2T5UPW2_9HYPH</name>
<dbReference type="Gene3D" id="1.10.260.40">
    <property type="entry name" value="lambda repressor-like DNA-binding domains"/>
    <property type="match status" value="1"/>
</dbReference>
<evidence type="ECO:0000313" key="2">
    <source>
        <dbReference type="Proteomes" id="UP000244081"/>
    </source>
</evidence>
<proteinExistence type="predicted"/>
<accession>A0A2T5UPW2</accession>
<dbReference type="AlphaFoldDB" id="A0A2T5UPW2"/>
<dbReference type="GO" id="GO:0003677">
    <property type="term" value="F:DNA binding"/>
    <property type="evidence" value="ECO:0007669"/>
    <property type="project" value="InterPro"/>
</dbReference>
<dbReference type="Proteomes" id="UP000244081">
    <property type="component" value="Unassembled WGS sequence"/>
</dbReference>
<organism evidence="1 2">
    <name type="scientific">Breoghania corrubedonensis</name>
    <dbReference type="NCBI Taxonomy" id="665038"/>
    <lineage>
        <taxon>Bacteria</taxon>
        <taxon>Pseudomonadati</taxon>
        <taxon>Pseudomonadota</taxon>
        <taxon>Alphaproteobacteria</taxon>
        <taxon>Hyphomicrobiales</taxon>
        <taxon>Stappiaceae</taxon>
        <taxon>Breoghania</taxon>
    </lineage>
</organism>
<evidence type="ECO:0008006" key="3">
    <source>
        <dbReference type="Google" id="ProtNLM"/>
    </source>
</evidence>
<comment type="caution">
    <text evidence="1">The sequence shown here is derived from an EMBL/GenBank/DDBJ whole genome shotgun (WGS) entry which is preliminary data.</text>
</comment>
<protein>
    <recommendedName>
        <fullName evidence="3">DNA-binding transcriptional regulator YiaG</fullName>
    </recommendedName>
</protein>